<evidence type="ECO:0000313" key="1">
    <source>
        <dbReference type="EMBL" id="MCP1384785.1"/>
    </source>
</evidence>
<gene>
    <name evidence="1" type="ORF">NCI00_20285</name>
</gene>
<dbReference type="EMBL" id="JAMZEL010000009">
    <property type="protein sequence ID" value="MCP1384785.1"/>
    <property type="molecule type" value="Genomic_DNA"/>
</dbReference>
<reference evidence="1 2" key="1">
    <citation type="submission" date="2022-06" db="EMBL/GenBank/DDBJ databases">
        <title>Runella sp. S5 genome sequencing.</title>
        <authorList>
            <person name="Park S."/>
        </authorList>
    </citation>
    <scope>NUCLEOTIDE SEQUENCE [LARGE SCALE GENOMIC DNA]</scope>
    <source>
        <strain evidence="1 2">S5</strain>
    </source>
</reference>
<protein>
    <submittedName>
        <fullName evidence="1">Uncharacterized protein</fullName>
    </submittedName>
</protein>
<dbReference type="Proteomes" id="UP001204772">
    <property type="component" value="Unassembled WGS sequence"/>
</dbReference>
<comment type="caution">
    <text evidence="1">The sequence shown here is derived from an EMBL/GenBank/DDBJ whole genome shotgun (WGS) entry which is preliminary data.</text>
</comment>
<accession>A0ABT1FTH1</accession>
<name>A0ABT1FTH1_9BACT</name>
<evidence type="ECO:0000313" key="2">
    <source>
        <dbReference type="Proteomes" id="UP001204772"/>
    </source>
</evidence>
<dbReference type="RefSeq" id="WP_253530631.1">
    <property type="nucleotide sequence ID" value="NZ_JAMZEL010000009.1"/>
</dbReference>
<sequence length="184" mass="21236">MYSVFLYFSPNEIINKMNFSRIKQAGFQILKARKEIVNNRQDWEYVAKPSLETMVDMLNNELPFKVDYSISKTGRNIETVIYSLGSESSDITIDNENGSRLLIKDLGYLAFGLIHNGEVRVIVSKPKIDGLVENKEQYVEIGYLKPIELTNERIFEFFLQFLLMVEKWEKSPPDEPIGFKLPGG</sequence>
<proteinExistence type="predicted"/>
<organism evidence="1 2">
    <name type="scientific">Runella salmonicolor</name>
    <dbReference type="NCBI Taxonomy" id="2950278"/>
    <lineage>
        <taxon>Bacteria</taxon>
        <taxon>Pseudomonadati</taxon>
        <taxon>Bacteroidota</taxon>
        <taxon>Cytophagia</taxon>
        <taxon>Cytophagales</taxon>
        <taxon>Spirosomataceae</taxon>
        <taxon>Runella</taxon>
    </lineage>
</organism>
<keyword evidence="2" id="KW-1185">Reference proteome</keyword>